<keyword evidence="3" id="KW-1185">Reference proteome</keyword>
<dbReference type="STRING" id="675120.N1PE39"/>
<dbReference type="eggNOG" id="ENOG502R3N6">
    <property type="taxonomic scope" value="Eukaryota"/>
</dbReference>
<evidence type="ECO:0008006" key="4">
    <source>
        <dbReference type="Google" id="ProtNLM"/>
    </source>
</evidence>
<accession>N1PE39</accession>
<evidence type="ECO:0000313" key="2">
    <source>
        <dbReference type="EMBL" id="EME40374.1"/>
    </source>
</evidence>
<evidence type="ECO:0000256" key="1">
    <source>
        <dbReference type="SAM" id="MobiDB-lite"/>
    </source>
</evidence>
<reference evidence="3" key="1">
    <citation type="journal article" date="2012" name="PLoS Genet.">
        <title>The genomes of the fungal plant pathogens Cladosporium fulvum and Dothistroma septosporum reveal adaptation to different hosts and lifestyles but also signatures of common ancestry.</title>
        <authorList>
            <person name="de Wit P.J.G.M."/>
            <person name="van der Burgt A."/>
            <person name="Oekmen B."/>
            <person name="Stergiopoulos I."/>
            <person name="Abd-Elsalam K.A."/>
            <person name="Aerts A.L."/>
            <person name="Bahkali A.H."/>
            <person name="Beenen H.G."/>
            <person name="Chettri P."/>
            <person name="Cox M.P."/>
            <person name="Datema E."/>
            <person name="de Vries R.P."/>
            <person name="Dhillon B."/>
            <person name="Ganley A.R."/>
            <person name="Griffiths S.A."/>
            <person name="Guo Y."/>
            <person name="Hamelin R.C."/>
            <person name="Henrissat B."/>
            <person name="Kabir M.S."/>
            <person name="Jashni M.K."/>
            <person name="Kema G."/>
            <person name="Klaubauf S."/>
            <person name="Lapidus A."/>
            <person name="Levasseur A."/>
            <person name="Lindquist E."/>
            <person name="Mehrabi R."/>
            <person name="Ohm R.A."/>
            <person name="Owen T.J."/>
            <person name="Salamov A."/>
            <person name="Schwelm A."/>
            <person name="Schijlen E."/>
            <person name="Sun H."/>
            <person name="van den Burg H.A."/>
            <person name="van Ham R.C.H.J."/>
            <person name="Zhang S."/>
            <person name="Goodwin S.B."/>
            <person name="Grigoriev I.V."/>
            <person name="Collemare J."/>
            <person name="Bradshaw R.E."/>
        </authorList>
    </citation>
    <scope>NUCLEOTIDE SEQUENCE [LARGE SCALE GENOMIC DNA]</scope>
    <source>
        <strain evidence="3">NZE10 / CBS 128990</strain>
    </source>
</reference>
<name>N1PE39_DOTSN</name>
<feature type="compositionally biased region" description="Low complexity" evidence="1">
    <location>
        <begin position="59"/>
        <end position="72"/>
    </location>
</feature>
<feature type="region of interest" description="Disordered" evidence="1">
    <location>
        <begin position="59"/>
        <end position="93"/>
    </location>
</feature>
<proteinExistence type="predicted"/>
<feature type="region of interest" description="Disordered" evidence="1">
    <location>
        <begin position="954"/>
        <end position="1017"/>
    </location>
</feature>
<gene>
    <name evidence="2" type="ORF">DOTSEDRAFT_74991</name>
</gene>
<dbReference type="OrthoDB" id="3199516at2759"/>
<dbReference type="OMA" id="PYLDEMS"/>
<organism evidence="2 3">
    <name type="scientific">Dothistroma septosporum (strain NZE10 / CBS 128990)</name>
    <name type="common">Red band needle blight fungus</name>
    <name type="synonym">Mycosphaerella pini</name>
    <dbReference type="NCBI Taxonomy" id="675120"/>
    <lineage>
        <taxon>Eukaryota</taxon>
        <taxon>Fungi</taxon>
        <taxon>Dikarya</taxon>
        <taxon>Ascomycota</taxon>
        <taxon>Pezizomycotina</taxon>
        <taxon>Dothideomycetes</taxon>
        <taxon>Dothideomycetidae</taxon>
        <taxon>Mycosphaerellales</taxon>
        <taxon>Mycosphaerellaceae</taxon>
        <taxon>Dothistroma</taxon>
    </lineage>
</organism>
<sequence>METPLPSMSASAVVAGPSSEVSTPAAYEEDARHGHFAITASQVPKPVASGVAVSSAGLASSSPGAGLLSPPADRMSPTPYGHSASPGSSPDVTVKDVKSIGTRFHEDCHETDLPSSRLRSSRMFKGKGKDAVAMHREEKKPLQLLDLPVDVLKDIVKEVTHTNDLTSLALCHSALHRLTTPHIYSRFDIVWPDSSTHAEPRSGVDALTYGLATLVMAEDAFGEAPWQRRLQIQKQQEQNNKFAPAGHGKATELQVQRRRGNHYAHFTRKFSLGNGPADWVQEYLITKEGGKMLGTLVALAVARMRTLETFVWDMPTGILRDVWLALSSLGDREDQIPCKLDKVWVRWHDNSSTEATHPMPPPVPPPPVHLSHEPYPALSTTPLTQTIHPAALDRVEHPSFSILPPLKSLSVLDVDELAYLDEMAVLIGRSLNKLRELRIGIARHALTRDWVTVWEGDSVQQVDPDYPTAGSFTIGEKRLGGVLGVLTGFVCDMRKPRVVLPDRARLRRSSSRAQQQDVQAHIYPAAPTTVMHQPTDSPSVPAISHPPDAEDLREAIEAGVFEDPASASEIAATLNIVAHGTSDIPSFEDVIPEVPNHQASGSCRDSPRDEHGPVAFPNHGDLDFKPVDHESADAEVFVAAQDSLPEAVSSIETSDSADFDTPREREDDHVDSRPHYLDQVLRLDSLELERVPISVPVLQKAIDWTRLTSLTLLHCPNHEQLWKTLRKTFAPTPKSPMYPQARRAVNIPPKKNSRLPLAAAEADFEYGLNIKKVHTNTVSPALISFLKETLAPNSLEVLFLQEARSYPSSVTVDAIYRGPLRRHRGSLKKVLIDSSEKGPDGLPPNSNRWRRWLLTREILGFVCSGKMPALRELGMAIDYRDWHFFLQHIPSIPHLRSLYLPFLADHVHGANLDARELALQIVDIVALRPEVELCYMGIANKCFEILENRAGESRTESSLGLHPAMDPDAGSDDGDNDDEDDDDDEDEEDQVEEEVDTESEDEEIEEDSDDEDDVDGQAVGRLRLREILFYDDKVAIFKGRHGRL</sequence>
<dbReference type="Proteomes" id="UP000016933">
    <property type="component" value="Unassembled WGS sequence"/>
</dbReference>
<feature type="region of interest" description="Disordered" evidence="1">
    <location>
        <begin position="647"/>
        <end position="671"/>
    </location>
</feature>
<feature type="region of interest" description="Disordered" evidence="1">
    <location>
        <begin position="1"/>
        <end position="28"/>
    </location>
</feature>
<dbReference type="AlphaFoldDB" id="N1PE39"/>
<reference evidence="2 3" key="2">
    <citation type="journal article" date="2012" name="PLoS Pathog.">
        <title>Diverse lifestyles and strategies of plant pathogenesis encoded in the genomes of eighteen Dothideomycetes fungi.</title>
        <authorList>
            <person name="Ohm R.A."/>
            <person name="Feau N."/>
            <person name="Henrissat B."/>
            <person name="Schoch C.L."/>
            <person name="Horwitz B.A."/>
            <person name="Barry K.W."/>
            <person name="Condon B.J."/>
            <person name="Copeland A.C."/>
            <person name="Dhillon B."/>
            <person name="Glaser F."/>
            <person name="Hesse C.N."/>
            <person name="Kosti I."/>
            <person name="LaButti K."/>
            <person name="Lindquist E.A."/>
            <person name="Lucas S."/>
            <person name="Salamov A.A."/>
            <person name="Bradshaw R.E."/>
            <person name="Ciuffetti L."/>
            <person name="Hamelin R.C."/>
            <person name="Kema G.H.J."/>
            <person name="Lawrence C."/>
            <person name="Scott J.A."/>
            <person name="Spatafora J.W."/>
            <person name="Turgeon B.G."/>
            <person name="de Wit P.J.G.M."/>
            <person name="Zhong S."/>
            <person name="Goodwin S.B."/>
            <person name="Grigoriev I.V."/>
        </authorList>
    </citation>
    <scope>NUCLEOTIDE SEQUENCE [LARGE SCALE GENOMIC DNA]</scope>
    <source>
        <strain evidence="3">NZE10 / CBS 128990</strain>
    </source>
</reference>
<feature type="compositionally biased region" description="Polar residues" evidence="1">
    <location>
        <begin position="1"/>
        <end position="10"/>
    </location>
</feature>
<feature type="compositionally biased region" description="Acidic residues" evidence="1">
    <location>
        <begin position="969"/>
        <end position="1015"/>
    </location>
</feature>
<evidence type="ECO:0000313" key="3">
    <source>
        <dbReference type="Proteomes" id="UP000016933"/>
    </source>
</evidence>
<dbReference type="HOGENOM" id="CLU_007899_0_0_1"/>
<feature type="compositionally biased region" description="Basic and acidic residues" evidence="1">
    <location>
        <begin position="660"/>
        <end position="671"/>
    </location>
</feature>
<dbReference type="EMBL" id="KB446544">
    <property type="protein sequence ID" value="EME40374.1"/>
    <property type="molecule type" value="Genomic_DNA"/>
</dbReference>
<protein>
    <recommendedName>
        <fullName evidence="4">F-box domain-containing protein</fullName>
    </recommendedName>
</protein>